<evidence type="ECO:0000313" key="1">
    <source>
        <dbReference type="Proteomes" id="UP000887580"/>
    </source>
</evidence>
<name>A0AC35F2J9_9BILA</name>
<dbReference type="WBParaSite" id="PS1159_v2.g1305.t3">
    <property type="protein sequence ID" value="PS1159_v2.g1305.t3"/>
    <property type="gene ID" value="PS1159_v2.g1305"/>
</dbReference>
<proteinExistence type="predicted"/>
<reference evidence="2" key="1">
    <citation type="submission" date="2022-11" db="UniProtKB">
        <authorList>
            <consortium name="WormBaseParasite"/>
        </authorList>
    </citation>
    <scope>IDENTIFICATION</scope>
</reference>
<sequence>MRLLKSDLKILLFFSYFFQCNGFWESLIQNQNPRKPDLFSSAINEIFGAINSNEKPRIRQQIFVEKRGVEEDEEDQDRVEQTNDGGRIESLLGGGPGGNAAIVCPSGNRVYVHPIRNRVYVHPISGDLQQCSQQLGFYNQTTCPGGTVCERFPILIPGFQDYCCWGNDTSESEILILGTTEMSITDNISGPDGSGGFVGGVISGGYTESPQPSTTQSENSDESEWISASTTQSPKTKRTRRPRPRSRKTGSTTTETPTTTTTLPLRMFEFFRTPPPRRGPRCDNPDDAALIDFGNRLRDCYYQQCPYNYRCEFNTDIRRYICCGKERDVFPPPGLPPLPEPQPVVPRPFRPRMPPPYLHGEEVENPLSQTSALLQTNDEGDDNRVTENTICPLGNEHRGILGGISFCEPANLNLICPVSHPYCVHSNIWGATVCCSSSNTLTTPIDE</sequence>
<organism evidence="1 2">
    <name type="scientific">Panagrolaimus sp. PS1159</name>
    <dbReference type="NCBI Taxonomy" id="55785"/>
    <lineage>
        <taxon>Eukaryota</taxon>
        <taxon>Metazoa</taxon>
        <taxon>Ecdysozoa</taxon>
        <taxon>Nematoda</taxon>
        <taxon>Chromadorea</taxon>
        <taxon>Rhabditida</taxon>
        <taxon>Tylenchina</taxon>
        <taxon>Panagrolaimomorpha</taxon>
        <taxon>Panagrolaimoidea</taxon>
        <taxon>Panagrolaimidae</taxon>
        <taxon>Panagrolaimus</taxon>
    </lineage>
</organism>
<accession>A0AC35F2J9</accession>
<protein>
    <submittedName>
        <fullName evidence="2">Uncharacterized protein</fullName>
    </submittedName>
</protein>
<dbReference type="Proteomes" id="UP000887580">
    <property type="component" value="Unplaced"/>
</dbReference>
<evidence type="ECO:0000313" key="2">
    <source>
        <dbReference type="WBParaSite" id="PS1159_v2.g1305.t3"/>
    </source>
</evidence>